<feature type="signal peptide" evidence="13">
    <location>
        <begin position="1"/>
        <end position="20"/>
    </location>
</feature>
<gene>
    <name evidence="11" type="primary">flgH</name>
    <name evidence="14" type="ORF">CAL65_12395</name>
</gene>
<feature type="region of interest" description="Disordered" evidence="12">
    <location>
        <begin position="24"/>
        <end position="44"/>
    </location>
</feature>
<reference evidence="15" key="1">
    <citation type="submission" date="2017-05" db="EMBL/GenBank/DDBJ databases">
        <authorList>
            <person name="Sharma S."/>
            <person name="Sidhu C."/>
            <person name="Pinnaka A.K."/>
        </authorList>
    </citation>
    <scope>NUCLEOTIDE SEQUENCE [LARGE SCALE GENOMIC DNA]</scope>
    <source>
        <strain evidence="15">AK93</strain>
    </source>
</reference>
<dbReference type="GO" id="GO:0009279">
    <property type="term" value="C:cell outer membrane"/>
    <property type="evidence" value="ECO:0007669"/>
    <property type="project" value="UniProtKB-SubCell"/>
</dbReference>
<keyword evidence="14" id="KW-0282">Flagellum</keyword>
<dbReference type="PROSITE" id="PS51257">
    <property type="entry name" value="PROKAR_LIPOPROTEIN"/>
    <property type="match status" value="1"/>
</dbReference>
<accession>A0A3E0WU60</accession>
<keyword evidence="15" id="KW-1185">Reference proteome</keyword>
<proteinExistence type="inferred from homology"/>
<evidence type="ECO:0000256" key="4">
    <source>
        <dbReference type="ARBA" id="ARBA00011439"/>
    </source>
</evidence>
<dbReference type="RefSeq" id="WP_116302488.1">
    <property type="nucleotide sequence ID" value="NZ_NFZV01000011.1"/>
</dbReference>
<evidence type="ECO:0000256" key="7">
    <source>
        <dbReference type="ARBA" id="ARBA00023139"/>
    </source>
</evidence>
<evidence type="ECO:0000256" key="8">
    <source>
        <dbReference type="ARBA" id="ARBA00023143"/>
    </source>
</evidence>
<name>A0A3E0WU60_9GAMM</name>
<dbReference type="PRINTS" id="PR01008">
    <property type="entry name" value="FLGLRINGFLGH"/>
</dbReference>
<sequence>MNALLKLAWLPVVVLISACAAPRVQPDPPPPLPQPELRTPPQEVTGGIFQAGRDVRLYEDRIARRVGDLVTIILEEQTAASKDANANITRSSEANIGVPIFGGRAATIGGNPLSASAEADRSFQGGGTTGQSNQLQGTLTATVIEVHPNGNLVVQGQKKLTLNRGDEYVTVNGVIRPEDLGTGNTISSTRIANAQISYTGTGALADASQMGWLQRLFFSIWMPM</sequence>
<feature type="chain" id="PRO_5017540910" description="Flagellar L-ring protein" evidence="13">
    <location>
        <begin position="21"/>
        <end position="224"/>
    </location>
</feature>
<dbReference type="GO" id="GO:0009427">
    <property type="term" value="C:bacterial-type flagellum basal body, distal rod, L ring"/>
    <property type="evidence" value="ECO:0007669"/>
    <property type="project" value="InterPro"/>
</dbReference>
<keyword evidence="7" id="KW-0564">Palmitate</keyword>
<comment type="caution">
    <text evidence="14">The sequence shown here is derived from an EMBL/GenBank/DDBJ whole genome shotgun (WGS) entry which is preliminary data.</text>
</comment>
<dbReference type="Proteomes" id="UP000256763">
    <property type="component" value="Unassembled WGS sequence"/>
</dbReference>
<keyword evidence="14" id="KW-0969">Cilium</keyword>
<evidence type="ECO:0000313" key="15">
    <source>
        <dbReference type="Proteomes" id="UP000256763"/>
    </source>
</evidence>
<dbReference type="NCBIfam" id="NF001304">
    <property type="entry name" value="PRK00249.1-4"/>
    <property type="match status" value="1"/>
</dbReference>
<keyword evidence="5 11" id="KW-0732">Signal</keyword>
<dbReference type="HAMAP" id="MF_00415">
    <property type="entry name" value="FlgH"/>
    <property type="match status" value="1"/>
</dbReference>
<dbReference type="PANTHER" id="PTHR34933:SF1">
    <property type="entry name" value="FLAGELLAR L-RING PROTEIN"/>
    <property type="match status" value="1"/>
</dbReference>
<dbReference type="AlphaFoldDB" id="A0A3E0WU60"/>
<keyword evidence="14" id="KW-0966">Cell projection</keyword>
<evidence type="ECO:0000256" key="2">
    <source>
        <dbReference type="ARBA" id="ARBA00004635"/>
    </source>
</evidence>
<keyword evidence="10 11" id="KW-0449">Lipoprotein</keyword>
<dbReference type="Pfam" id="PF02107">
    <property type="entry name" value="FlgH"/>
    <property type="match status" value="1"/>
</dbReference>
<keyword evidence="6 11" id="KW-0472">Membrane</keyword>
<keyword evidence="8 11" id="KW-0975">Bacterial flagellum</keyword>
<dbReference type="OrthoDB" id="9789463at2"/>
<evidence type="ECO:0000256" key="1">
    <source>
        <dbReference type="ARBA" id="ARBA00002591"/>
    </source>
</evidence>
<evidence type="ECO:0000256" key="5">
    <source>
        <dbReference type="ARBA" id="ARBA00022729"/>
    </source>
</evidence>
<protein>
    <recommendedName>
        <fullName evidence="11">Flagellar L-ring protein</fullName>
    </recommendedName>
    <alternativeName>
        <fullName evidence="11">Basal body L-ring protein</fullName>
    </alternativeName>
</protein>
<dbReference type="PANTHER" id="PTHR34933">
    <property type="entry name" value="FLAGELLAR L-RING PROTEIN"/>
    <property type="match status" value="1"/>
</dbReference>
<dbReference type="GO" id="GO:0003774">
    <property type="term" value="F:cytoskeletal motor activity"/>
    <property type="evidence" value="ECO:0007669"/>
    <property type="project" value="InterPro"/>
</dbReference>
<dbReference type="InterPro" id="IPR000527">
    <property type="entry name" value="Flag_Lring"/>
</dbReference>
<comment type="similarity">
    <text evidence="3 11">Belongs to the FlgH family.</text>
</comment>
<evidence type="ECO:0000256" key="11">
    <source>
        <dbReference type="HAMAP-Rule" id="MF_00415"/>
    </source>
</evidence>
<comment type="subcellular location">
    <subcellularLocation>
        <location evidence="11">Cell outer membrane</location>
        <topology evidence="11">Lipid-anchor</topology>
    </subcellularLocation>
    <subcellularLocation>
        <location evidence="11">Bacterial flagellum basal body</location>
    </subcellularLocation>
    <subcellularLocation>
        <location evidence="2">Membrane</location>
        <topology evidence="2">Lipid-anchor</topology>
    </subcellularLocation>
</comment>
<evidence type="ECO:0000256" key="12">
    <source>
        <dbReference type="SAM" id="MobiDB-lite"/>
    </source>
</evidence>
<evidence type="ECO:0000256" key="3">
    <source>
        <dbReference type="ARBA" id="ARBA00006929"/>
    </source>
</evidence>
<comment type="subunit">
    <text evidence="4 11">The basal body constitutes a major portion of the flagellar organelle and consists of four rings (L,P,S, and M) mounted on a central rod.</text>
</comment>
<feature type="compositionally biased region" description="Pro residues" evidence="12">
    <location>
        <begin position="25"/>
        <end position="34"/>
    </location>
</feature>
<evidence type="ECO:0000313" key="14">
    <source>
        <dbReference type="EMBL" id="RFA35723.1"/>
    </source>
</evidence>
<keyword evidence="9 11" id="KW-0998">Cell outer membrane</keyword>
<dbReference type="GO" id="GO:0071973">
    <property type="term" value="P:bacterial-type flagellum-dependent cell motility"/>
    <property type="evidence" value="ECO:0007669"/>
    <property type="project" value="InterPro"/>
</dbReference>
<evidence type="ECO:0000256" key="6">
    <source>
        <dbReference type="ARBA" id="ARBA00023136"/>
    </source>
</evidence>
<evidence type="ECO:0000256" key="9">
    <source>
        <dbReference type="ARBA" id="ARBA00023237"/>
    </source>
</evidence>
<organism evidence="14 15">
    <name type="scientific">Alkalilimnicola ehrlichii</name>
    <dbReference type="NCBI Taxonomy" id="351052"/>
    <lineage>
        <taxon>Bacteria</taxon>
        <taxon>Pseudomonadati</taxon>
        <taxon>Pseudomonadota</taxon>
        <taxon>Gammaproteobacteria</taxon>
        <taxon>Chromatiales</taxon>
        <taxon>Ectothiorhodospiraceae</taxon>
        <taxon>Alkalilimnicola</taxon>
    </lineage>
</organism>
<evidence type="ECO:0000256" key="13">
    <source>
        <dbReference type="SAM" id="SignalP"/>
    </source>
</evidence>
<comment type="function">
    <text evidence="1 11">Assembles around the rod to form the L-ring and probably protects the motor/basal body from shearing forces during rotation.</text>
</comment>
<dbReference type="EMBL" id="NFZW01000011">
    <property type="protein sequence ID" value="RFA35723.1"/>
    <property type="molecule type" value="Genomic_DNA"/>
</dbReference>
<evidence type="ECO:0000256" key="10">
    <source>
        <dbReference type="ARBA" id="ARBA00023288"/>
    </source>
</evidence>